<evidence type="ECO:0000313" key="3">
    <source>
        <dbReference type="Proteomes" id="UP000032564"/>
    </source>
</evidence>
<gene>
    <name evidence="2" type="ORF">RP75_00190</name>
</gene>
<evidence type="ECO:0000259" key="1">
    <source>
        <dbReference type="PROSITE" id="PS51471"/>
    </source>
</evidence>
<accession>A0ABR5DDN9</accession>
<proteinExistence type="predicted"/>
<name>A0ABR5DDN9_9HYPH</name>
<organism evidence="2 3">
    <name type="scientific">Agrobacterium arsenijevicii</name>
    <dbReference type="NCBI Taxonomy" id="1585697"/>
    <lineage>
        <taxon>Bacteria</taxon>
        <taxon>Pseudomonadati</taxon>
        <taxon>Pseudomonadota</taxon>
        <taxon>Alphaproteobacteria</taxon>
        <taxon>Hyphomicrobiales</taxon>
        <taxon>Rhizobiaceae</taxon>
        <taxon>Rhizobium/Agrobacterium group</taxon>
        <taxon>Agrobacterium</taxon>
    </lineage>
</organism>
<dbReference type="Gene3D" id="2.60.120.590">
    <property type="entry name" value="Alpha-ketoglutarate-dependent dioxygenase AlkB-like"/>
    <property type="match status" value="1"/>
</dbReference>
<evidence type="ECO:0000313" key="2">
    <source>
        <dbReference type="EMBL" id="KJF75128.1"/>
    </source>
</evidence>
<dbReference type="Proteomes" id="UP000032564">
    <property type="component" value="Unassembled WGS sequence"/>
</dbReference>
<comment type="caution">
    <text evidence="2">The sequence shown here is derived from an EMBL/GenBank/DDBJ whole genome shotgun (WGS) entry which is preliminary data.</text>
</comment>
<keyword evidence="3" id="KW-1185">Reference proteome</keyword>
<feature type="domain" description="Fe2OG dioxygenase" evidence="1">
    <location>
        <begin position="89"/>
        <end position="191"/>
    </location>
</feature>
<dbReference type="PROSITE" id="PS51471">
    <property type="entry name" value="FE2OG_OXY"/>
    <property type="match status" value="1"/>
</dbReference>
<reference evidence="2 3" key="1">
    <citation type="submission" date="2014-12" db="EMBL/GenBank/DDBJ databases">
        <authorList>
            <person name="Kuzmanovic N."/>
            <person name="Pulawska J."/>
            <person name="Obradovic A."/>
        </authorList>
    </citation>
    <scope>NUCLEOTIDE SEQUENCE [LARGE SCALE GENOMIC DNA]</scope>
    <source>
        <strain evidence="2 3">KFB 330</strain>
    </source>
</reference>
<dbReference type="InterPro" id="IPR037151">
    <property type="entry name" value="AlkB-like_sf"/>
</dbReference>
<dbReference type="EMBL" id="JWIT01000001">
    <property type="protein sequence ID" value="KJF75128.1"/>
    <property type="molecule type" value="Genomic_DNA"/>
</dbReference>
<sequence length="198" mass="22010">MDHAASASILPPGVAYFGDFLTHEEEALVAARLDVGEWNNVLKRRVQHFGYRYDYKARAITADSYLGTLPTWLGVLAERLVTEGYCRNLPDQVIANEYLPGQGISAHVDCVPCFDDTIVSISLLSACEMIFRELHGTRSHGIVLTPRSGILLGDTGRYDWTHEIPARKSDIVNGVKTARSRRVSLTFRKVIPARLPEG</sequence>
<dbReference type="Pfam" id="PF13532">
    <property type="entry name" value="2OG-FeII_Oxy_2"/>
    <property type="match status" value="1"/>
</dbReference>
<dbReference type="PANTHER" id="PTHR12463">
    <property type="entry name" value="OXYGENASE-RELATED"/>
    <property type="match status" value="1"/>
</dbReference>
<dbReference type="InterPro" id="IPR027450">
    <property type="entry name" value="AlkB-like"/>
</dbReference>
<dbReference type="SUPFAM" id="SSF51197">
    <property type="entry name" value="Clavaminate synthase-like"/>
    <property type="match status" value="1"/>
</dbReference>
<dbReference type="PANTHER" id="PTHR12463:SF1">
    <property type="entry name" value="2-OXOGLUTARATE AND FE-DEPENDENT OXYGENASE FAMILY PROTEIN"/>
    <property type="match status" value="1"/>
</dbReference>
<dbReference type="InterPro" id="IPR005123">
    <property type="entry name" value="Oxoglu/Fe-dep_dioxygenase_dom"/>
</dbReference>
<protein>
    <submittedName>
        <fullName evidence="2">DNA repair protein</fullName>
    </submittedName>
</protein>
<dbReference type="InterPro" id="IPR032857">
    <property type="entry name" value="ALKBH4"/>
</dbReference>
<dbReference type="RefSeq" id="WP_045015147.1">
    <property type="nucleotide sequence ID" value="NZ_CP166104.1"/>
</dbReference>